<dbReference type="EMBL" id="GGEC01071434">
    <property type="protein sequence ID" value="MBX51918.1"/>
    <property type="molecule type" value="Transcribed_RNA"/>
</dbReference>
<accession>A0A2P2PAZ2</accession>
<dbReference type="AlphaFoldDB" id="A0A2P2PAZ2"/>
<keyword evidence="1" id="KW-0812">Transmembrane</keyword>
<evidence type="ECO:0000313" key="2">
    <source>
        <dbReference type="EMBL" id="MBX51918.1"/>
    </source>
</evidence>
<keyword evidence="1" id="KW-0472">Membrane</keyword>
<sequence>MEILRKNGQPRITLLSSYILALYDVICFIYWHSHTFASSHHIYL</sequence>
<evidence type="ECO:0000256" key="1">
    <source>
        <dbReference type="SAM" id="Phobius"/>
    </source>
</evidence>
<reference evidence="2" key="1">
    <citation type="submission" date="2018-02" db="EMBL/GenBank/DDBJ databases">
        <title>Rhizophora mucronata_Transcriptome.</title>
        <authorList>
            <person name="Meera S.P."/>
            <person name="Sreeshan A."/>
            <person name="Augustine A."/>
        </authorList>
    </citation>
    <scope>NUCLEOTIDE SEQUENCE</scope>
    <source>
        <tissue evidence="2">Leaf</tissue>
    </source>
</reference>
<keyword evidence="1" id="KW-1133">Transmembrane helix</keyword>
<feature type="transmembrane region" description="Helical" evidence="1">
    <location>
        <begin position="12"/>
        <end position="31"/>
    </location>
</feature>
<proteinExistence type="predicted"/>
<organism evidence="2">
    <name type="scientific">Rhizophora mucronata</name>
    <name type="common">Asiatic mangrove</name>
    <dbReference type="NCBI Taxonomy" id="61149"/>
    <lineage>
        <taxon>Eukaryota</taxon>
        <taxon>Viridiplantae</taxon>
        <taxon>Streptophyta</taxon>
        <taxon>Embryophyta</taxon>
        <taxon>Tracheophyta</taxon>
        <taxon>Spermatophyta</taxon>
        <taxon>Magnoliopsida</taxon>
        <taxon>eudicotyledons</taxon>
        <taxon>Gunneridae</taxon>
        <taxon>Pentapetalae</taxon>
        <taxon>rosids</taxon>
        <taxon>fabids</taxon>
        <taxon>Malpighiales</taxon>
        <taxon>Rhizophoraceae</taxon>
        <taxon>Rhizophora</taxon>
    </lineage>
</organism>
<name>A0A2P2PAZ2_RHIMU</name>
<protein>
    <submittedName>
        <fullName evidence="2">Uncharacterized protein</fullName>
    </submittedName>
</protein>